<feature type="domain" description="Protein kinase" evidence="9">
    <location>
        <begin position="17"/>
        <end position="352"/>
    </location>
</feature>
<dbReference type="InterPro" id="IPR051334">
    <property type="entry name" value="SRPK"/>
</dbReference>
<organism evidence="10 11">
    <name type="scientific">Galerina marginata (strain CBS 339.88)</name>
    <dbReference type="NCBI Taxonomy" id="685588"/>
    <lineage>
        <taxon>Eukaryota</taxon>
        <taxon>Fungi</taxon>
        <taxon>Dikarya</taxon>
        <taxon>Basidiomycota</taxon>
        <taxon>Agaricomycotina</taxon>
        <taxon>Agaricomycetes</taxon>
        <taxon>Agaricomycetidae</taxon>
        <taxon>Agaricales</taxon>
        <taxon>Agaricineae</taxon>
        <taxon>Strophariaceae</taxon>
        <taxon>Galerina</taxon>
    </lineage>
</organism>
<evidence type="ECO:0000256" key="1">
    <source>
        <dbReference type="ARBA" id="ARBA00012513"/>
    </source>
</evidence>
<evidence type="ECO:0000313" key="10">
    <source>
        <dbReference type="EMBL" id="KDR69734.1"/>
    </source>
</evidence>
<dbReference type="OrthoDB" id="5979581at2759"/>
<dbReference type="EC" id="2.7.11.1" evidence="1"/>
<dbReference type="InterPro" id="IPR000719">
    <property type="entry name" value="Prot_kinase_dom"/>
</dbReference>
<comment type="catalytic activity">
    <reaction evidence="7">
        <text>L-threonyl-[protein] + ATP = O-phospho-L-threonyl-[protein] + ADP + H(+)</text>
        <dbReference type="Rhea" id="RHEA:46608"/>
        <dbReference type="Rhea" id="RHEA-COMP:11060"/>
        <dbReference type="Rhea" id="RHEA-COMP:11605"/>
        <dbReference type="ChEBI" id="CHEBI:15378"/>
        <dbReference type="ChEBI" id="CHEBI:30013"/>
        <dbReference type="ChEBI" id="CHEBI:30616"/>
        <dbReference type="ChEBI" id="CHEBI:61977"/>
        <dbReference type="ChEBI" id="CHEBI:456216"/>
        <dbReference type="EC" id="2.7.11.1"/>
    </reaction>
</comment>
<evidence type="ECO:0000256" key="6">
    <source>
        <dbReference type="ARBA" id="ARBA00022840"/>
    </source>
</evidence>
<evidence type="ECO:0000259" key="9">
    <source>
        <dbReference type="PROSITE" id="PS50011"/>
    </source>
</evidence>
<dbReference type="InterPro" id="IPR011009">
    <property type="entry name" value="Kinase-like_dom_sf"/>
</dbReference>
<dbReference type="EMBL" id="KL142400">
    <property type="protein sequence ID" value="KDR69734.1"/>
    <property type="molecule type" value="Genomic_DNA"/>
</dbReference>
<name>A0A067SPV4_GALM3</name>
<dbReference type="Proteomes" id="UP000027222">
    <property type="component" value="Unassembled WGS sequence"/>
</dbReference>
<sequence length="356" mass="39685">MHRTVTDKLKSLIQAIGSFSSLLGGGRRKPSSKSKINKRLIVRILPSDIPFRLDDQEAFGSHRIPPDQLQALRHAQAEVYLPAHVWDALNPGERFASVADLCAHIGDKLPMQVVKLIARDVLRGLERPKNGSCPRGNINPNTILLSPSDLRALISQLQAETQTSFWPSELSVGMPYSREAFPLPDMTAVFTLSNAGPNGDNHRPEYPDREALQPPESLLGASCGTDGMAGHMWALGCVLFELLTGEALFDPEFQTDELDISREESHLIQMIELFGNMPTDMVKSGQFSREWFTEDGALRIDTTYYPISLGSVLERHLEKNDVVGTTAFLTKLLKLCPKERARPENMVNDPWFIDNQ</sequence>
<dbReference type="GO" id="GO:0004674">
    <property type="term" value="F:protein serine/threonine kinase activity"/>
    <property type="evidence" value="ECO:0007669"/>
    <property type="project" value="UniProtKB-KW"/>
</dbReference>
<keyword evidence="5" id="KW-0418">Kinase</keyword>
<evidence type="ECO:0000256" key="8">
    <source>
        <dbReference type="ARBA" id="ARBA00048679"/>
    </source>
</evidence>
<dbReference type="PROSITE" id="PS50011">
    <property type="entry name" value="PROTEIN_KINASE_DOM"/>
    <property type="match status" value="1"/>
</dbReference>
<dbReference type="PANTHER" id="PTHR47634">
    <property type="entry name" value="PROTEIN KINASE DOMAIN-CONTAINING PROTEIN-RELATED"/>
    <property type="match status" value="1"/>
</dbReference>
<dbReference type="GO" id="GO:0000245">
    <property type="term" value="P:spliceosomal complex assembly"/>
    <property type="evidence" value="ECO:0007669"/>
    <property type="project" value="TreeGrafter"/>
</dbReference>
<proteinExistence type="predicted"/>
<evidence type="ECO:0000256" key="5">
    <source>
        <dbReference type="ARBA" id="ARBA00022777"/>
    </source>
</evidence>
<evidence type="ECO:0000256" key="4">
    <source>
        <dbReference type="ARBA" id="ARBA00022741"/>
    </source>
</evidence>
<reference evidence="11" key="1">
    <citation type="journal article" date="2014" name="Proc. Natl. Acad. Sci. U.S.A.">
        <title>Extensive sampling of basidiomycete genomes demonstrates inadequacy of the white-rot/brown-rot paradigm for wood decay fungi.</title>
        <authorList>
            <person name="Riley R."/>
            <person name="Salamov A.A."/>
            <person name="Brown D.W."/>
            <person name="Nagy L.G."/>
            <person name="Floudas D."/>
            <person name="Held B.W."/>
            <person name="Levasseur A."/>
            <person name="Lombard V."/>
            <person name="Morin E."/>
            <person name="Otillar R."/>
            <person name="Lindquist E.A."/>
            <person name="Sun H."/>
            <person name="LaButti K.M."/>
            <person name="Schmutz J."/>
            <person name="Jabbour D."/>
            <person name="Luo H."/>
            <person name="Baker S.E."/>
            <person name="Pisabarro A.G."/>
            <person name="Walton J.D."/>
            <person name="Blanchette R.A."/>
            <person name="Henrissat B."/>
            <person name="Martin F."/>
            <person name="Cullen D."/>
            <person name="Hibbett D.S."/>
            <person name="Grigoriev I.V."/>
        </authorList>
    </citation>
    <scope>NUCLEOTIDE SEQUENCE [LARGE SCALE GENOMIC DNA]</scope>
    <source>
        <strain evidence="11">CBS 339.88</strain>
    </source>
</reference>
<evidence type="ECO:0000313" key="11">
    <source>
        <dbReference type="Proteomes" id="UP000027222"/>
    </source>
</evidence>
<dbReference type="GO" id="GO:0050684">
    <property type="term" value="P:regulation of mRNA processing"/>
    <property type="evidence" value="ECO:0007669"/>
    <property type="project" value="TreeGrafter"/>
</dbReference>
<protein>
    <recommendedName>
        <fullName evidence="1">non-specific serine/threonine protein kinase</fullName>
        <ecNumber evidence="1">2.7.11.1</ecNumber>
    </recommendedName>
</protein>
<keyword evidence="11" id="KW-1185">Reference proteome</keyword>
<dbReference type="SUPFAM" id="SSF56112">
    <property type="entry name" value="Protein kinase-like (PK-like)"/>
    <property type="match status" value="2"/>
</dbReference>
<keyword evidence="2" id="KW-0723">Serine/threonine-protein kinase</keyword>
<comment type="catalytic activity">
    <reaction evidence="8">
        <text>L-seryl-[protein] + ATP = O-phospho-L-seryl-[protein] + ADP + H(+)</text>
        <dbReference type="Rhea" id="RHEA:17989"/>
        <dbReference type="Rhea" id="RHEA-COMP:9863"/>
        <dbReference type="Rhea" id="RHEA-COMP:11604"/>
        <dbReference type="ChEBI" id="CHEBI:15378"/>
        <dbReference type="ChEBI" id="CHEBI:29999"/>
        <dbReference type="ChEBI" id="CHEBI:30616"/>
        <dbReference type="ChEBI" id="CHEBI:83421"/>
        <dbReference type="ChEBI" id="CHEBI:456216"/>
        <dbReference type="EC" id="2.7.11.1"/>
    </reaction>
</comment>
<dbReference type="AlphaFoldDB" id="A0A067SPV4"/>
<dbReference type="GO" id="GO:0005524">
    <property type="term" value="F:ATP binding"/>
    <property type="evidence" value="ECO:0007669"/>
    <property type="project" value="UniProtKB-KW"/>
</dbReference>
<keyword evidence="3" id="KW-0808">Transferase</keyword>
<evidence type="ECO:0000256" key="3">
    <source>
        <dbReference type="ARBA" id="ARBA00022679"/>
    </source>
</evidence>
<dbReference type="PANTHER" id="PTHR47634:SF9">
    <property type="entry name" value="PROTEIN KINASE DOMAIN-CONTAINING PROTEIN-RELATED"/>
    <property type="match status" value="1"/>
</dbReference>
<keyword evidence="6" id="KW-0067">ATP-binding</keyword>
<accession>A0A067SPV4</accession>
<dbReference type="Gene3D" id="1.10.510.10">
    <property type="entry name" value="Transferase(Phosphotransferase) domain 1"/>
    <property type="match status" value="1"/>
</dbReference>
<gene>
    <name evidence="10" type="ORF">GALMADRAFT_77163</name>
</gene>
<keyword evidence="4" id="KW-0547">Nucleotide-binding</keyword>
<evidence type="ECO:0000256" key="7">
    <source>
        <dbReference type="ARBA" id="ARBA00047899"/>
    </source>
</evidence>
<evidence type="ECO:0000256" key="2">
    <source>
        <dbReference type="ARBA" id="ARBA00022527"/>
    </source>
</evidence>
<dbReference type="STRING" id="685588.A0A067SPV4"/>
<dbReference type="HOGENOM" id="CLU_066262_0_0_1"/>